<feature type="compositionally biased region" description="Gly residues" evidence="1">
    <location>
        <begin position="523"/>
        <end position="532"/>
    </location>
</feature>
<evidence type="ECO:0000256" key="2">
    <source>
        <dbReference type="SAM" id="Phobius"/>
    </source>
</evidence>
<keyword evidence="2" id="KW-0472">Membrane</keyword>
<name>A0A8H8A142_9FUNG</name>
<feature type="compositionally biased region" description="Basic and acidic residues" evidence="1">
    <location>
        <begin position="590"/>
        <end position="599"/>
    </location>
</feature>
<feature type="compositionally biased region" description="Low complexity" evidence="1">
    <location>
        <begin position="180"/>
        <end position="190"/>
    </location>
</feature>
<reference evidence="3 4" key="1">
    <citation type="journal article" name="Sci. Rep.">
        <title>Genome-scale phylogenetic analyses confirm Olpidium as the closest living zoosporic fungus to the non-flagellated, terrestrial fungi.</title>
        <authorList>
            <person name="Chang Y."/>
            <person name="Rochon D."/>
            <person name="Sekimoto S."/>
            <person name="Wang Y."/>
            <person name="Chovatia M."/>
            <person name="Sandor L."/>
            <person name="Salamov A."/>
            <person name="Grigoriev I.V."/>
            <person name="Stajich J.E."/>
            <person name="Spatafora J.W."/>
        </authorList>
    </citation>
    <scope>NUCLEOTIDE SEQUENCE [LARGE SCALE GENOMIC DNA]</scope>
    <source>
        <strain evidence="3">S191</strain>
    </source>
</reference>
<feature type="compositionally biased region" description="Low complexity" evidence="1">
    <location>
        <begin position="470"/>
        <end position="483"/>
    </location>
</feature>
<dbReference type="OrthoDB" id="2410735at2759"/>
<keyword evidence="2" id="KW-1133">Transmembrane helix</keyword>
<evidence type="ECO:0000256" key="1">
    <source>
        <dbReference type="SAM" id="MobiDB-lite"/>
    </source>
</evidence>
<feature type="non-terminal residue" evidence="3">
    <location>
        <position position="1"/>
    </location>
</feature>
<comment type="caution">
    <text evidence="3">The sequence shown here is derived from an EMBL/GenBank/DDBJ whole genome shotgun (WGS) entry which is preliminary data.</text>
</comment>
<proteinExistence type="predicted"/>
<organism evidence="3 4">
    <name type="scientific">Olpidium bornovanus</name>
    <dbReference type="NCBI Taxonomy" id="278681"/>
    <lineage>
        <taxon>Eukaryota</taxon>
        <taxon>Fungi</taxon>
        <taxon>Fungi incertae sedis</taxon>
        <taxon>Olpidiomycota</taxon>
        <taxon>Olpidiomycotina</taxon>
        <taxon>Olpidiomycetes</taxon>
        <taxon>Olpidiales</taxon>
        <taxon>Olpidiaceae</taxon>
        <taxon>Olpidium</taxon>
    </lineage>
</organism>
<gene>
    <name evidence="3" type="ORF">BJ554DRAFT_2699</name>
</gene>
<evidence type="ECO:0000313" key="4">
    <source>
        <dbReference type="Proteomes" id="UP000673691"/>
    </source>
</evidence>
<feature type="region of interest" description="Disordered" evidence="1">
    <location>
        <begin position="87"/>
        <end position="599"/>
    </location>
</feature>
<keyword evidence="2" id="KW-0812">Transmembrane</keyword>
<evidence type="ECO:0000313" key="3">
    <source>
        <dbReference type="EMBL" id="KAG5462947.1"/>
    </source>
</evidence>
<accession>A0A8H8A142</accession>
<sequence>GRFKLDTTANGNVNGNPDAQVTVGGNTVCSLSQWCSTETPGKAPSSGDAVDLGFGTYPKPAVIIVGVICGLFVLAAGWLLYRQRYPAKSGSSSSGEDSSGGPGARTPPPSGLLRRILNRQHRQNGGAAGSTCVTPGSLLSKHLSRAGNGGAVEPERDGAEADGGDGTRVAKGPPARTSRRAWIARPAAAPHVDADPKSSADAAAAAAGRASPRGQTSSAGQAPSPDRLKAAAAPTSPQNGRDDGGAPPGGYAEHGKTSYGPGWKPPLDSPHAAALDPLRRRQRSPSTAREGAGRPDNGIQPALASPRLRSPSESAPPTRGVGVDDEVVPGTKTAARKPSVWEAVPADEFSATAPAKPETDEEENLPLNVYLPGGPPAEEGPSASADPEADGPPTSSSRPRRAVSNGPGGGGGSGGDSGSVRGDSRTPPGEYPRTQGPGPRRGRAGDEDGDDGCGERLLPLQSDPRAGRVGSPAAEPPAAAQAPSPSPSPGGRPAHPDAVARGSGPRWSPSTRKGGRLPKTSKGDGGGGGGSFAAGPAPLIASIPPSDRDKLAAAGPASGGLLGTLPKSAADRKLDATAAAPAGQPRTPRTKSDRGGRAR</sequence>
<feature type="compositionally biased region" description="Low complexity" evidence="1">
    <location>
        <begin position="376"/>
        <end position="386"/>
    </location>
</feature>
<dbReference type="AlphaFoldDB" id="A0A8H8A142"/>
<feature type="transmembrane region" description="Helical" evidence="2">
    <location>
        <begin position="61"/>
        <end position="81"/>
    </location>
</feature>
<feature type="compositionally biased region" description="Low complexity" evidence="1">
    <location>
        <begin position="199"/>
        <end position="214"/>
    </location>
</feature>
<feature type="compositionally biased region" description="Gly residues" evidence="1">
    <location>
        <begin position="406"/>
        <end position="417"/>
    </location>
</feature>
<dbReference type="EMBL" id="JAEFCI010001375">
    <property type="protein sequence ID" value="KAG5462947.1"/>
    <property type="molecule type" value="Genomic_DNA"/>
</dbReference>
<dbReference type="Proteomes" id="UP000673691">
    <property type="component" value="Unassembled WGS sequence"/>
</dbReference>
<protein>
    <submittedName>
        <fullName evidence="3">Uncharacterized protein</fullName>
    </submittedName>
</protein>
<keyword evidence="4" id="KW-1185">Reference proteome</keyword>